<dbReference type="Proteomes" id="UP001234178">
    <property type="component" value="Unassembled WGS sequence"/>
</dbReference>
<keyword evidence="3" id="KW-1185">Reference proteome</keyword>
<sequence length="218" mass="24699">MFINHRFCELAYFRSTDLWVKARLAAIRGSMEMLCACFHYGVPNPEDEEYPLLLVDTPFLQSVVSIYGPLGYGPSTLPLRHSAVIICSLYYILLTAFVALNRTRAARVAGEHSSTEPSMPDDNHLQQPVYWIIMFINHRFCELAYFRSTDLWVKARLAAIRGSMEMLCACFHYGVPNPEDEEYPLLLVDTPFLQSVVSIYGPLGYGPSTLPLRHSAVI</sequence>
<accession>A0ABR0AI79</accession>
<evidence type="ECO:0000313" key="3">
    <source>
        <dbReference type="Proteomes" id="UP001234178"/>
    </source>
</evidence>
<dbReference type="EMBL" id="JAOYFB010000037">
    <property type="protein sequence ID" value="KAK4024773.1"/>
    <property type="molecule type" value="Genomic_DNA"/>
</dbReference>
<keyword evidence="1" id="KW-0812">Transmembrane</keyword>
<comment type="caution">
    <text evidence="2">The sequence shown here is derived from an EMBL/GenBank/DDBJ whole genome shotgun (WGS) entry which is preliminary data.</text>
</comment>
<organism evidence="2 3">
    <name type="scientific">Daphnia magna</name>
    <dbReference type="NCBI Taxonomy" id="35525"/>
    <lineage>
        <taxon>Eukaryota</taxon>
        <taxon>Metazoa</taxon>
        <taxon>Ecdysozoa</taxon>
        <taxon>Arthropoda</taxon>
        <taxon>Crustacea</taxon>
        <taxon>Branchiopoda</taxon>
        <taxon>Diplostraca</taxon>
        <taxon>Cladocera</taxon>
        <taxon>Anomopoda</taxon>
        <taxon>Daphniidae</taxon>
        <taxon>Daphnia</taxon>
    </lineage>
</organism>
<protein>
    <submittedName>
        <fullName evidence="2">Uncharacterized protein</fullName>
    </submittedName>
</protein>
<evidence type="ECO:0000256" key="1">
    <source>
        <dbReference type="SAM" id="Phobius"/>
    </source>
</evidence>
<name>A0ABR0AI79_9CRUS</name>
<reference evidence="2 3" key="1">
    <citation type="journal article" date="2023" name="Nucleic Acids Res.">
        <title>The hologenome of Daphnia magna reveals possible DNA methylation and microbiome-mediated evolution of the host genome.</title>
        <authorList>
            <person name="Chaturvedi A."/>
            <person name="Li X."/>
            <person name="Dhandapani V."/>
            <person name="Marshall H."/>
            <person name="Kissane S."/>
            <person name="Cuenca-Cambronero M."/>
            <person name="Asole G."/>
            <person name="Calvet F."/>
            <person name="Ruiz-Romero M."/>
            <person name="Marangio P."/>
            <person name="Guigo R."/>
            <person name="Rago D."/>
            <person name="Mirbahai L."/>
            <person name="Eastwood N."/>
            <person name="Colbourne J.K."/>
            <person name="Zhou J."/>
            <person name="Mallon E."/>
            <person name="Orsini L."/>
        </authorList>
    </citation>
    <scope>NUCLEOTIDE SEQUENCE [LARGE SCALE GENOMIC DNA]</scope>
    <source>
        <strain evidence="2">LRV0_1</strain>
    </source>
</reference>
<feature type="transmembrane region" description="Helical" evidence="1">
    <location>
        <begin position="79"/>
        <end position="100"/>
    </location>
</feature>
<gene>
    <name evidence="2" type="ORF">OUZ56_010252</name>
</gene>
<evidence type="ECO:0000313" key="2">
    <source>
        <dbReference type="EMBL" id="KAK4024773.1"/>
    </source>
</evidence>
<keyword evidence="1" id="KW-0472">Membrane</keyword>
<keyword evidence="1" id="KW-1133">Transmembrane helix</keyword>
<proteinExistence type="predicted"/>